<evidence type="ECO:0000256" key="8">
    <source>
        <dbReference type="SAM" id="SignalP"/>
    </source>
</evidence>
<evidence type="ECO:0000256" key="7">
    <source>
        <dbReference type="SAM" id="Phobius"/>
    </source>
</evidence>
<dbReference type="GeneID" id="115819204"/>
<dbReference type="AlphaFoldDB" id="A0A6J2W327"/>
<feature type="transmembrane region" description="Helical" evidence="7">
    <location>
        <begin position="238"/>
        <end position="259"/>
    </location>
</feature>
<comment type="subcellular location">
    <subcellularLocation>
        <location evidence="1">Membrane</location>
    </subcellularLocation>
</comment>
<evidence type="ECO:0000313" key="11">
    <source>
        <dbReference type="RefSeq" id="XP_030638622.1"/>
    </source>
</evidence>
<dbReference type="GO" id="GO:0009897">
    <property type="term" value="C:external side of plasma membrane"/>
    <property type="evidence" value="ECO:0007669"/>
    <property type="project" value="TreeGrafter"/>
</dbReference>
<dbReference type="InterPro" id="IPR007110">
    <property type="entry name" value="Ig-like_dom"/>
</dbReference>
<sequence length="264" mass="28649">MRHVLLTIMIALTELVVSTNQDITAGQVVTAAPGSNVTLGCSFPVRETLSLDHLIVTWQRGTVVVHSFYRGKDQLEKQSRAYKGRTSLSADQLETGNASLSLHGVQADDHGKYSCHVVSESWENSKDLHLLVAAPYDAPEMAVHVGCESINVTLTSAQGFPEPTIVWKGGLSQSNATTVELDGTGRYKVESVMSLSSKETQTVSVEMTLDVLRQTFKRSITLHPPPACCLIAEHRTGFPVFGVICLFIAVLLLGCVIVIRKKAC</sequence>
<dbReference type="InParanoid" id="A0A6J2W327"/>
<keyword evidence="6" id="KW-0393">Immunoglobulin domain</keyword>
<dbReference type="PROSITE" id="PS50835">
    <property type="entry name" value="IG_LIKE"/>
    <property type="match status" value="1"/>
</dbReference>
<dbReference type="PANTHER" id="PTHR24100:SF145">
    <property type="entry name" value="CD276 ANTIGEN"/>
    <property type="match status" value="1"/>
</dbReference>
<name>A0A6J2W327_CHACN</name>
<evidence type="ECO:0000313" key="10">
    <source>
        <dbReference type="Proteomes" id="UP000504632"/>
    </source>
</evidence>
<evidence type="ECO:0000256" key="4">
    <source>
        <dbReference type="ARBA" id="ARBA00023157"/>
    </source>
</evidence>
<dbReference type="RefSeq" id="XP_030638622.1">
    <property type="nucleotide sequence ID" value="XM_030782762.1"/>
</dbReference>
<dbReference type="Gene3D" id="2.60.40.10">
    <property type="entry name" value="Immunoglobulins"/>
    <property type="match status" value="2"/>
</dbReference>
<dbReference type="SMART" id="SM00406">
    <property type="entry name" value="IGv"/>
    <property type="match status" value="1"/>
</dbReference>
<evidence type="ECO:0000259" key="9">
    <source>
        <dbReference type="PROSITE" id="PS50835"/>
    </source>
</evidence>
<dbReference type="GO" id="GO:1903037">
    <property type="term" value="P:regulation of leukocyte cell-cell adhesion"/>
    <property type="evidence" value="ECO:0007669"/>
    <property type="project" value="UniProtKB-ARBA"/>
</dbReference>
<dbReference type="SUPFAM" id="SSF48726">
    <property type="entry name" value="Immunoglobulin"/>
    <property type="match status" value="1"/>
</dbReference>
<dbReference type="InterPro" id="IPR003599">
    <property type="entry name" value="Ig_sub"/>
</dbReference>
<dbReference type="InterPro" id="IPR050504">
    <property type="entry name" value="IgSF_BTN/MOG"/>
</dbReference>
<feature type="signal peptide" evidence="8">
    <location>
        <begin position="1"/>
        <end position="18"/>
    </location>
</feature>
<dbReference type="GO" id="GO:0050863">
    <property type="term" value="P:regulation of T cell activation"/>
    <property type="evidence" value="ECO:0007669"/>
    <property type="project" value="UniProtKB-ARBA"/>
</dbReference>
<gene>
    <name evidence="11" type="primary">LOC115819204</name>
</gene>
<dbReference type="GO" id="GO:0050852">
    <property type="term" value="P:T cell receptor signaling pathway"/>
    <property type="evidence" value="ECO:0007669"/>
    <property type="project" value="TreeGrafter"/>
</dbReference>
<feature type="chain" id="PRO_5026740327" evidence="8">
    <location>
        <begin position="19"/>
        <end position="264"/>
    </location>
</feature>
<reference evidence="11" key="1">
    <citation type="submission" date="2025-08" db="UniProtKB">
        <authorList>
            <consortium name="RefSeq"/>
        </authorList>
    </citation>
    <scope>IDENTIFICATION</scope>
</reference>
<evidence type="ECO:0000256" key="6">
    <source>
        <dbReference type="ARBA" id="ARBA00023319"/>
    </source>
</evidence>
<keyword evidence="4" id="KW-1015">Disulfide bond</keyword>
<keyword evidence="3 7" id="KW-0472">Membrane</keyword>
<proteinExistence type="predicted"/>
<protein>
    <submittedName>
        <fullName evidence="11">CD276 antigen-like</fullName>
    </submittedName>
</protein>
<accession>A0A6J2W327</accession>
<dbReference type="InterPro" id="IPR013783">
    <property type="entry name" value="Ig-like_fold"/>
</dbReference>
<feature type="domain" description="Ig-like" evidence="9">
    <location>
        <begin position="13"/>
        <end position="129"/>
    </location>
</feature>
<organism evidence="10 11">
    <name type="scientific">Chanos chanos</name>
    <name type="common">Milkfish</name>
    <name type="synonym">Mugil chanos</name>
    <dbReference type="NCBI Taxonomy" id="29144"/>
    <lineage>
        <taxon>Eukaryota</taxon>
        <taxon>Metazoa</taxon>
        <taxon>Chordata</taxon>
        <taxon>Craniata</taxon>
        <taxon>Vertebrata</taxon>
        <taxon>Euteleostomi</taxon>
        <taxon>Actinopterygii</taxon>
        <taxon>Neopterygii</taxon>
        <taxon>Teleostei</taxon>
        <taxon>Ostariophysi</taxon>
        <taxon>Gonorynchiformes</taxon>
        <taxon>Chanidae</taxon>
        <taxon>Chanos</taxon>
    </lineage>
</organism>
<dbReference type="OrthoDB" id="9983389at2759"/>
<dbReference type="GO" id="GO:0005102">
    <property type="term" value="F:signaling receptor binding"/>
    <property type="evidence" value="ECO:0007669"/>
    <property type="project" value="TreeGrafter"/>
</dbReference>
<dbReference type="Proteomes" id="UP000504632">
    <property type="component" value="Chromosome 8"/>
</dbReference>
<dbReference type="Pfam" id="PF07686">
    <property type="entry name" value="V-set"/>
    <property type="match status" value="1"/>
</dbReference>
<evidence type="ECO:0000256" key="1">
    <source>
        <dbReference type="ARBA" id="ARBA00004370"/>
    </source>
</evidence>
<dbReference type="FunFam" id="2.60.40.10:FF:000142">
    <property type="entry name" value="V-set domain-containing T-cell activation inhibitor 1"/>
    <property type="match status" value="1"/>
</dbReference>
<dbReference type="GO" id="GO:0001817">
    <property type="term" value="P:regulation of cytokine production"/>
    <property type="evidence" value="ECO:0007669"/>
    <property type="project" value="TreeGrafter"/>
</dbReference>
<evidence type="ECO:0000256" key="3">
    <source>
        <dbReference type="ARBA" id="ARBA00023136"/>
    </source>
</evidence>
<keyword evidence="7" id="KW-1133">Transmembrane helix</keyword>
<keyword evidence="2 8" id="KW-0732">Signal</keyword>
<dbReference type="InterPro" id="IPR036179">
    <property type="entry name" value="Ig-like_dom_sf"/>
</dbReference>
<evidence type="ECO:0000256" key="2">
    <source>
        <dbReference type="ARBA" id="ARBA00022729"/>
    </source>
</evidence>
<keyword evidence="10" id="KW-1185">Reference proteome</keyword>
<dbReference type="InterPro" id="IPR013106">
    <property type="entry name" value="Ig_V-set"/>
</dbReference>
<keyword evidence="5" id="KW-0325">Glycoprotein</keyword>
<evidence type="ECO:0000256" key="5">
    <source>
        <dbReference type="ARBA" id="ARBA00023180"/>
    </source>
</evidence>
<keyword evidence="7" id="KW-0812">Transmembrane</keyword>
<dbReference type="SMART" id="SM00409">
    <property type="entry name" value="IG"/>
    <property type="match status" value="1"/>
</dbReference>
<dbReference type="PANTHER" id="PTHR24100">
    <property type="entry name" value="BUTYROPHILIN"/>
    <property type="match status" value="1"/>
</dbReference>